<dbReference type="InterPro" id="IPR001206">
    <property type="entry name" value="Diacylglycerol_kinase_cat_dom"/>
</dbReference>
<dbReference type="AlphaFoldDB" id="A0A1S1MTD6"/>
<organism evidence="5 6">
    <name type="scientific">Pseudoalteromonas amylolytica</name>
    <dbReference type="NCBI Taxonomy" id="1859457"/>
    <lineage>
        <taxon>Bacteria</taxon>
        <taxon>Pseudomonadati</taxon>
        <taxon>Pseudomonadota</taxon>
        <taxon>Gammaproteobacteria</taxon>
        <taxon>Alteromonadales</taxon>
        <taxon>Pseudoalteromonadaceae</taxon>
        <taxon>Pseudoalteromonas</taxon>
    </lineage>
</organism>
<dbReference type="InterPro" id="IPR029021">
    <property type="entry name" value="Prot-tyrosine_phosphatase-like"/>
</dbReference>
<dbReference type="Gene3D" id="2.60.200.40">
    <property type="match status" value="1"/>
</dbReference>
<feature type="domain" description="DAGKc" evidence="4">
    <location>
        <begin position="236"/>
        <end position="370"/>
    </location>
</feature>
<dbReference type="InterPro" id="IPR016064">
    <property type="entry name" value="NAD/diacylglycerol_kinase_sf"/>
</dbReference>
<dbReference type="PANTHER" id="PTHR47216:SF4">
    <property type="entry name" value="OS01G0859400 PROTEIN"/>
    <property type="match status" value="1"/>
</dbReference>
<name>A0A1S1MTD6_9GAMM</name>
<dbReference type="FunFam" id="3.90.190.10:FF:000157">
    <property type="entry name" value="Protein-tyrosine phosphatase"/>
    <property type="match status" value="1"/>
</dbReference>
<gene>
    <name evidence="5" type="ORF">BET10_17865</name>
</gene>
<evidence type="ECO:0000259" key="4">
    <source>
        <dbReference type="PROSITE" id="PS50146"/>
    </source>
</evidence>
<dbReference type="RefSeq" id="WP_070986608.1">
    <property type="nucleotide sequence ID" value="NZ_MKJU01000030.1"/>
</dbReference>
<feature type="transmembrane region" description="Helical" evidence="1">
    <location>
        <begin position="60"/>
        <end position="78"/>
    </location>
</feature>
<evidence type="ECO:0000313" key="6">
    <source>
        <dbReference type="Proteomes" id="UP000179786"/>
    </source>
</evidence>
<dbReference type="EMBL" id="MKJU01000030">
    <property type="protein sequence ID" value="OHU88696.1"/>
    <property type="molecule type" value="Genomic_DNA"/>
</dbReference>
<feature type="domain" description="Tyrosine specific protein phosphatases" evidence="3">
    <location>
        <begin position="155"/>
        <end position="224"/>
    </location>
</feature>
<reference evidence="5 6" key="1">
    <citation type="submission" date="2016-09" db="EMBL/GenBank/DDBJ databases">
        <title>Pseudoalteromonas amylolytica sp. nov., isolated from the surface seawater.</title>
        <authorList>
            <person name="Wu Y.-H."/>
            <person name="Cheng H."/>
            <person name="Jin X.-B."/>
            <person name="Wang C.-S."/>
            <person name="Xu X.-W."/>
        </authorList>
    </citation>
    <scope>NUCLEOTIDE SEQUENCE [LARGE SCALE GENOMIC DNA]</scope>
    <source>
        <strain evidence="5 6">JW1</strain>
    </source>
</reference>
<dbReference type="Gene3D" id="3.90.190.10">
    <property type="entry name" value="Protein tyrosine phosphatase superfamily"/>
    <property type="match status" value="1"/>
</dbReference>
<evidence type="ECO:0000313" key="5">
    <source>
        <dbReference type="EMBL" id="OHU88696.1"/>
    </source>
</evidence>
<dbReference type="Gene3D" id="3.40.50.10330">
    <property type="entry name" value="Probable inorganic polyphosphate/atp-NAD kinase, domain 1"/>
    <property type="match status" value="1"/>
</dbReference>
<dbReference type="Pfam" id="PF00781">
    <property type="entry name" value="DAGK_cat"/>
    <property type="match status" value="1"/>
</dbReference>
<dbReference type="Pfam" id="PF19279">
    <property type="entry name" value="YegS_C"/>
    <property type="match status" value="1"/>
</dbReference>
<dbReference type="STRING" id="1859457.BET10_17865"/>
<dbReference type="InterPro" id="IPR000340">
    <property type="entry name" value="Dual-sp_phosphatase_cat-dom"/>
</dbReference>
<dbReference type="InterPro" id="IPR045540">
    <property type="entry name" value="YegS/DAGK_C"/>
</dbReference>
<dbReference type="InterPro" id="IPR020422">
    <property type="entry name" value="TYR_PHOSPHATASE_DUAL_dom"/>
</dbReference>
<dbReference type="PROSITE" id="PS50056">
    <property type="entry name" value="TYR_PHOSPHATASE_2"/>
    <property type="match status" value="1"/>
</dbReference>
<accession>A0A1S1MTD6</accession>
<dbReference type="InterPro" id="IPR017438">
    <property type="entry name" value="ATP-NAD_kinase_N"/>
</dbReference>
<proteinExistence type="predicted"/>
<dbReference type="Pfam" id="PF00782">
    <property type="entry name" value="DSPc"/>
    <property type="match status" value="1"/>
</dbReference>
<dbReference type="SUPFAM" id="SSF111331">
    <property type="entry name" value="NAD kinase/diacylglycerol kinase-like"/>
    <property type="match status" value="1"/>
</dbReference>
<dbReference type="SMART" id="SM00195">
    <property type="entry name" value="DSPc"/>
    <property type="match status" value="1"/>
</dbReference>
<sequence>MKMIKYYAVALLLSLGLVWAGRHGWLLIPSVWLSLSLFFILLAYTSNYPKIFRKSATGSIPLWIKILLLPYLAGAQLYNAIVRHNDKVPAIQQITPDLFLACRLFPTDIEMLEAEGVNAIVDVTAEFDGLNWSAEQEGLYYLNIPILDHYSPNETQIIHAINWIKAQHQLKNKVVIHCALGRGRSFFTLCAYLLASQPDLTVREVIEQIQSIRGTARLNKKQLKGLISINNHVIKHAPQELQLIVNPVSGSGKWYQYDNEIIGELTKEYQLNFHFTEKDTDVTNLASSLLEPRSNATTFVACGGDGTVTQVASAIKNTPHTLGIMPTGTANALAHVLLGFNSKVNPITEACEALLAHQTVNMDTMTCNEQTALLVVAVGLEERMIDHANREQKNRLGQLAYIKGFYNALIAHDKLDMTLCVDEQPPEHVECSSIAIANAAPFSTLLAQGGGPPDWQDGLLDITQLNYTDDTSERILSLAELVTNSISQSNSANMSVQHHKAKAVHLSSETEFQYSIDGEIESAKQLSIAVLPQSLSIICADT</sequence>
<evidence type="ECO:0000256" key="1">
    <source>
        <dbReference type="SAM" id="Phobius"/>
    </source>
</evidence>
<protein>
    <recommendedName>
        <fullName evidence="7">Diacylglycerol kinase</fullName>
    </recommendedName>
</protein>
<dbReference type="PROSITE" id="PS50146">
    <property type="entry name" value="DAGK"/>
    <property type="match status" value="1"/>
</dbReference>
<dbReference type="InterPro" id="IPR000387">
    <property type="entry name" value="Tyr_Pase_dom"/>
</dbReference>
<keyword evidence="1" id="KW-1133">Transmembrane helix</keyword>
<keyword evidence="1" id="KW-0472">Membrane</keyword>
<evidence type="ECO:0008006" key="7">
    <source>
        <dbReference type="Google" id="ProtNLM"/>
    </source>
</evidence>
<feature type="domain" description="Tyrosine-protein phosphatase" evidence="2">
    <location>
        <begin position="88"/>
        <end position="235"/>
    </location>
</feature>
<dbReference type="Proteomes" id="UP000179786">
    <property type="component" value="Unassembled WGS sequence"/>
</dbReference>
<dbReference type="OrthoDB" id="142078at2"/>
<comment type="caution">
    <text evidence="5">The sequence shown here is derived from an EMBL/GenBank/DDBJ whole genome shotgun (WGS) entry which is preliminary data.</text>
</comment>
<dbReference type="GO" id="GO:0016301">
    <property type="term" value="F:kinase activity"/>
    <property type="evidence" value="ECO:0007669"/>
    <property type="project" value="InterPro"/>
</dbReference>
<keyword evidence="1" id="KW-0812">Transmembrane</keyword>
<keyword evidence="6" id="KW-1185">Reference proteome</keyword>
<feature type="transmembrane region" description="Helical" evidence="1">
    <location>
        <begin position="30"/>
        <end position="48"/>
    </location>
</feature>
<dbReference type="PANTHER" id="PTHR47216">
    <property type="match status" value="1"/>
</dbReference>
<evidence type="ECO:0000259" key="3">
    <source>
        <dbReference type="PROSITE" id="PS50056"/>
    </source>
</evidence>
<dbReference type="NCBIfam" id="NF009025">
    <property type="entry name" value="PRK12361.1"/>
    <property type="match status" value="1"/>
</dbReference>
<dbReference type="PROSITE" id="PS50054">
    <property type="entry name" value="TYR_PHOSPHATASE_DUAL"/>
    <property type="match status" value="1"/>
</dbReference>
<dbReference type="SMART" id="SM00046">
    <property type="entry name" value="DAGKc"/>
    <property type="match status" value="1"/>
</dbReference>
<dbReference type="SUPFAM" id="SSF52799">
    <property type="entry name" value="(Phosphotyrosine protein) phosphatases II"/>
    <property type="match status" value="1"/>
</dbReference>
<evidence type="ECO:0000259" key="2">
    <source>
        <dbReference type="PROSITE" id="PS50054"/>
    </source>
</evidence>